<dbReference type="InterPro" id="IPR016036">
    <property type="entry name" value="Malonyl_transacylase_ACP-bd"/>
</dbReference>
<dbReference type="Pfam" id="PF16197">
    <property type="entry name" value="KAsynt_C_assoc"/>
    <property type="match status" value="1"/>
</dbReference>
<dbReference type="InterPro" id="IPR016039">
    <property type="entry name" value="Thiolase-like"/>
</dbReference>
<feature type="domain" description="PKS/mFAS DH" evidence="10">
    <location>
        <begin position="905"/>
        <end position="1208"/>
    </location>
</feature>
<evidence type="ECO:0000259" key="10">
    <source>
        <dbReference type="PROSITE" id="PS52019"/>
    </source>
</evidence>
<evidence type="ECO:0000256" key="5">
    <source>
        <dbReference type="ARBA" id="ARBA00023315"/>
    </source>
</evidence>
<evidence type="ECO:0000256" key="3">
    <source>
        <dbReference type="ARBA" id="ARBA00022679"/>
    </source>
</evidence>
<comment type="caution">
    <text evidence="6">Lacks conserved residue(s) required for the propagation of feature annotation.</text>
</comment>
<feature type="compositionally biased region" description="Basic and acidic residues" evidence="7">
    <location>
        <begin position="1230"/>
        <end position="1242"/>
    </location>
</feature>
<dbReference type="Gene3D" id="3.10.129.110">
    <property type="entry name" value="Polyketide synthase dehydratase"/>
    <property type="match status" value="1"/>
</dbReference>
<dbReference type="SMART" id="SM00823">
    <property type="entry name" value="PKS_PP"/>
    <property type="match status" value="1"/>
</dbReference>
<dbReference type="RefSeq" id="WP_345686951.1">
    <property type="nucleotide sequence ID" value="NZ_BAABIT010000001.1"/>
</dbReference>
<evidence type="ECO:0000256" key="2">
    <source>
        <dbReference type="ARBA" id="ARBA00022553"/>
    </source>
</evidence>
<keyword evidence="1" id="KW-0596">Phosphopantetheine</keyword>
<protein>
    <submittedName>
        <fullName evidence="11">Type I polyketide synthase</fullName>
    </submittedName>
</protein>
<comment type="caution">
    <text evidence="11">The sequence shown here is derived from an EMBL/GenBank/DDBJ whole genome shotgun (WGS) entry which is preliminary data.</text>
</comment>
<dbReference type="SMART" id="SM00825">
    <property type="entry name" value="PKS_KS"/>
    <property type="match status" value="1"/>
</dbReference>
<dbReference type="Pfam" id="PF02801">
    <property type="entry name" value="Ketoacyl-synt_C"/>
    <property type="match status" value="1"/>
</dbReference>
<evidence type="ECO:0000313" key="11">
    <source>
        <dbReference type="EMBL" id="MFC5023976.1"/>
    </source>
</evidence>
<feature type="region of interest" description="Disordered" evidence="7">
    <location>
        <begin position="1201"/>
        <end position="1249"/>
    </location>
</feature>
<dbReference type="InterPro" id="IPR049551">
    <property type="entry name" value="PKS_DH_C"/>
</dbReference>
<sequence>MASQSETSGVPAVAVVGMGCRFPGARGVDAYWDLLRGNVDAITPIPGDRFDVGPHYSGEPGTPGRTVSRHGGFLDDVYAFDAAFFRLSPREARTMDPQQRLLLQVVWEALEQAGIRPSSLAGRRGGVFVGQATSEYAETTGEAAVADVRAMAGGRLRAVTAGRLSYALDLRGPSVVLDTACSSSLVAVHTARQSLLTGESDIAVAAGVNVLLSPTDSIAYSQGHMLSPDGRCKFGSADADGFVRSEGVAAVLLKRLPDAVRDGDPVLAVLKGSAVTNDGQGSGLLLQPAVPGQVDMLREACRSAGVAPARLDYVEAHGTGTVVGDGVELRALAEFYGSGGPVARPLLVGSVKSNIGHTEAAAGIAGLIKAVLTVRHRLVPASLHCATPHDLLRDGDLPVRVVTENTPLDPDRGPAVVGVSSFGISGTNAHVVIGEYVADAAGPSPRPSAPATAKERDEARRAPHLLVLSARSERSLRALATRYAAHLEPGGPGHGTALRDICRTAATRRDAHPYRLWAVGTTHAEVASVLRTLADGGESPYGGTGEAGFTTDREPVFVFAGQGSQWAGMGRDLLRSSPAFRAAMAECDAAVREETGWSVLDVLNAEDGGFPDTVDTVQPTLWAVQVALAALWREMGVDPALCIGHSMGEAAAAYVSGALSLRDAAAVICRRSALMQRLAGRGAMLSVELPAAEARELASAYGDGVCVAAENGPEATVLAGDTATLERIAARLDEQGTFCRVVRVNVASHSPVMDEIGDDLRAALRDLRPTAPHTPMYSTTRCEPVRDAALDAAYWQENLRQRVRFREAVEYAAKAGDRVFVEVGPHPVLVQAVRDVEAAAGLPGTGVPTLLKEQDGTSAAVRALGRAFTLGVPVDWDRFHGVPESGAAPRVPLPLYAWDEERYVPEPAPRRAYDAAPAPARPGAYGRDVALRRLGLAGVAEGLEVRGLRPVPPPVYFGAITELARDVLPDGEFTLEEIRFGAEPPQLPDALDAVARITLVPEDTPGLYRFTVAPAARPGAGPWLTGFLRASPGGREDGSDGLRELDLALTRCTEYVPGGEFYRRAEARGYRIGEALRTVGQVWRRDGEAVARVAVPPAGGAVARVGVPSAGGAAALEAGLLPVVAAWPHSGGPGAATCVFLTESFESVRLSGPLDGTYWSVARFAPSPAAQDARDGGRADILLVAADGRVAAEFRGVGMRRLPDAAPGGRPEGEPSWESAEDPTAEPAGEPERAVAGERRGECASAARPAPATVLDHAAYVLGTPANRIDPRMSLRELGLDSLMALQLRGRLRASHGTEVAVQRLLGKESIGDLVTALEGADPAVHGNEPRRQPIDVP</sequence>
<dbReference type="InterPro" id="IPR042104">
    <property type="entry name" value="PKS_dehydratase_sf"/>
</dbReference>
<dbReference type="InterPro" id="IPR020841">
    <property type="entry name" value="PKS_Beta-ketoAc_synthase_dom"/>
</dbReference>
<dbReference type="PROSITE" id="PS00606">
    <property type="entry name" value="KS3_1"/>
    <property type="match status" value="1"/>
</dbReference>
<dbReference type="PROSITE" id="PS50075">
    <property type="entry name" value="CARRIER"/>
    <property type="match status" value="1"/>
</dbReference>
<dbReference type="Pfam" id="PF00698">
    <property type="entry name" value="Acyl_transf_1"/>
    <property type="match status" value="1"/>
</dbReference>
<keyword evidence="3" id="KW-0808">Transferase</keyword>
<gene>
    <name evidence="11" type="ORF">ACFPM3_17725</name>
</gene>
<dbReference type="Gene3D" id="3.30.70.3290">
    <property type="match status" value="1"/>
</dbReference>
<evidence type="ECO:0000256" key="1">
    <source>
        <dbReference type="ARBA" id="ARBA00022450"/>
    </source>
</evidence>
<evidence type="ECO:0000256" key="4">
    <source>
        <dbReference type="ARBA" id="ARBA00023194"/>
    </source>
</evidence>
<reference evidence="12" key="1">
    <citation type="journal article" date="2019" name="Int. J. Syst. Evol. Microbiol.">
        <title>The Global Catalogue of Microorganisms (GCM) 10K type strain sequencing project: providing services to taxonomists for standard genome sequencing and annotation.</title>
        <authorList>
            <consortium name="The Broad Institute Genomics Platform"/>
            <consortium name="The Broad Institute Genome Sequencing Center for Infectious Disease"/>
            <person name="Wu L."/>
            <person name="Ma J."/>
        </authorList>
    </citation>
    <scope>NUCLEOTIDE SEQUENCE [LARGE SCALE GENOMIC DNA]</scope>
    <source>
        <strain evidence="12">CGMCC 4.1648</strain>
    </source>
</reference>
<feature type="domain" description="Ketosynthase family 3 (KS3)" evidence="9">
    <location>
        <begin position="10"/>
        <end position="435"/>
    </location>
</feature>
<organism evidence="11 12">
    <name type="scientific">Streptomyces coeruleoprunus</name>
    <dbReference type="NCBI Taxonomy" id="285563"/>
    <lineage>
        <taxon>Bacteria</taxon>
        <taxon>Bacillati</taxon>
        <taxon>Actinomycetota</taxon>
        <taxon>Actinomycetes</taxon>
        <taxon>Kitasatosporales</taxon>
        <taxon>Streptomycetaceae</taxon>
        <taxon>Streptomyces</taxon>
    </lineage>
</organism>
<evidence type="ECO:0000259" key="9">
    <source>
        <dbReference type="PROSITE" id="PS52004"/>
    </source>
</evidence>
<dbReference type="Gene3D" id="3.40.47.10">
    <property type="match status" value="1"/>
</dbReference>
<evidence type="ECO:0000256" key="7">
    <source>
        <dbReference type="SAM" id="MobiDB-lite"/>
    </source>
</evidence>
<dbReference type="InterPro" id="IPR006162">
    <property type="entry name" value="Ppantetheine_attach_site"/>
</dbReference>
<keyword evidence="2" id="KW-0597">Phosphoprotein</keyword>
<dbReference type="InterPro" id="IPR032821">
    <property type="entry name" value="PKS_assoc"/>
</dbReference>
<dbReference type="EMBL" id="JBHSJD010000013">
    <property type="protein sequence ID" value="MFC5023976.1"/>
    <property type="molecule type" value="Genomic_DNA"/>
</dbReference>
<dbReference type="InterPro" id="IPR020806">
    <property type="entry name" value="PKS_PP-bd"/>
</dbReference>
<dbReference type="Pfam" id="PF14765">
    <property type="entry name" value="PS-DH"/>
    <property type="match status" value="1"/>
</dbReference>
<dbReference type="SUPFAM" id="SSF52151">
    <property type="entry name" value="FabD/lysophospholipase-like"/>
    <property type="match status" value="1"/>
</dbReference>
<keyword evidence="12" id="KW-1185">Reference proteome</keyword>
<dbReference type="PROSITE" id="PS00012">
    <property type="entry name" value="PHOSPHOPANTETHEINE"/>
    <property type="match status" value="1"/>
</dbReference>
<accession>A0ABV9XHZ9</accession>
<dbReference type="SMART" id="SM00827">
    <property type="entry name" value="PKS_AT"/>
    <property type="match status" value="1"/>
</dbReference>
<dbReference type="Gene3D" id="1.10.1200.10">
    <property type="entry name" value="ACP-like"/>
    <property type="match status" value="1"/>
</dbReference>
<dbReference type="InterPro" id="IPR016035">
    <property type="entry name" value="Acyl_Trfase/lysoPLipase"/>
</dbReference>
<feature type="domain" description="Carrier" evidence="8">
    <location>
        <begin position="1245"/>
        <end position="1322"/>
    </location>
</feature>
<dbReference type="InterPro" id="IPR018201">
    <property type="entry name" value="Ketoacyl_synth_AS"/>
</dbReference>
<proteinExistence type="predicted"/>
<dbReference type="Proteomes" id="UP001595829">
    <property type="component" value="Unassembled WGS sequence"/>
</dbReference>
<dbReference type="InterPro" id="IPR001227">
    <property type="entry name" value="Ac_transferase_dom_sf"/>
</dbReference>
<evidence type="ECO:0000256" key="6">
    <source>
        <dbReference type="PROSITE-ProRule" id="PRU01363"/>
    </source>
</evidence>
<feature type="compositionally biased region" description="Basic and acidic residues" evidence="7">
    <location>
        <begin position="1328"/>
        <end position="1338"/>
    </location>
</feature>
<keyword evidence="4" id="KW-0045">Antibiotic biosynthesis</keyword>
<dbReference type="InterPro" id="IPR014031">
    <property type="entry name" value="Ketoacyl_synth_C"/>
</dbReference>
<dbReference type="CDD" id="cd00833">
    <property type="entry name" value="PKS"/>
    <property type="match status" value="1"/>
</dbReference>
<feature type="region of interest" description="N-terminal hotdog fold" evidence="6">
    <location>
        <begin position="905"/>
        <end position="1038"/>
    </location>
</feature>
<dbReference type="InterPro" id="IPR036736">
    <property type="entry name" value="ACP-like_sf"/>
</dbReference>
<dbReference type="InterPro" id="IPR009081">
    <property type="entry name" value="PP-bd_ACP"/>
</dbReference>
<dbReference type="Pfam" id="PF00550">
    <property type="entry name" value="PP-binding"/>
    <property type="match status" value="1"/>
</dbReference>
<keyword evidence="5" id="KW-0012">Acyltransferase</keyword>
<dbReference type="SUPFAM" id="SSF53901">
    <property type="entry name" value="Thiolase-like"/>
    <property type="match status" value="1"/>
</dbReference>
<dbReference type="InterPro" id="IPR014043">
    <property type="entry name" value="Acyl_transferase_dom"/>
</dbReference>
<dbReference type="SUPFAM" id="SSF47336">
    <property type="entry name" value="ACP-like"/>
    <property type="match status" value="1"/>
</dbReference>
<dbReference type="PANTHER" id="PTHR43775:SF37">
    <property type="entry name" value="SI:DKEY-61P9.11"/>
    <property type="match status" value="1"/>
</dbReference>
<dbReference type="InterPro" id="IPR049900">
    <property type="entry name" value="PKS_mFAS_DH"/>
</dbReference>
<dbReference type="PROSITE" id="PS52004">
    <property type="entry name" value="KS3_2"/>
    <property type="match status" value="1"/>
</dbReference>
<evidence type="ECO:0000259" key="8">
    <source>
        <dbReference type="PROSITE" id="PS50075"/>
    </source>
</evidence>
<feature type="region of interest" description="C-terminal hotdog fold" evidence="6">
    <location>
        <begin position="1053"/>
        <end position="1208"/>
    </location>
</feature>
<evidence type="ECO:0000313" key="12">
    <source>
        <dbReference type="Proteomes" id="UP001595829"/>
    </source>
</evidence>
<dbReference type="PROSITE" id="PS52019">
    <property type="entry name" value="PKS_MFAS_DH"/>
    <property type="match status" value="1"/>
</dbReference>
<dbReference type="InterPro" id="IPR050091">
    <property type="entry name" value="PKS_NRPS_Biosynth_Enz"/>
</dbReference>
<dbReference type="PANTHER" id="PTHR43775">
    <property type="entry name" value="FATTY ACID SYNTHASE"/>
    <property type="match status" value="1"/>
</dbReference>
<feature type="region of interest" description="Disordered" evidence="7">
    <location>
        <begin position="1319"/>
        <end position="1338"/>
    </location>
</feature>
<dbReference type="InterPro" id="IPR014030">
    <property type="entry name" value="Ketoacyl_synth_N"/>
</dbReference>
<dbReference type="Gene3D" id="3.40.366.10">
    <property type="entry name" value="Malonyl-Coenzyme A Acyl Carrier Protein, domain 2"/>
    <property type="match status" value="1"/>
</dbReference>
<dbReference type="SUPFAM" id="SSF55048">
    <property type="entry name" value="Probable ACP-binding domain of malonyl-CoA ACP transacylase"/>
    <property type="match status" value="1"/>
</dbReference>
<name>A0ABV9XHZ9_9ACTN</name>
<dbReference type="Pfam" id="PF00109">
    <property type="entry name" value="ketoacyl-synt"/>
    <property type="match status" value="1"/>
</dbReference>